<proteinExistence type="predicted"/>
<keyword evidence="4" id="KW-1185">Reference proteome</keyword>
<evidence type="ECO:0000313" key="4">
    <source>
        <dbReference type="Proteomes" id="UP000619293"/>
    </source>
</evidence>
<organism evidence="3 4">
    <name type="scientific">Catellatospora chokoriensis</name>
    <dbReference type="NCBI Taxonomy" id="310353"/>
    <lineage>
        <taxon>Bacteria</taxon>
        <taxon>Bacillati</taxon>
        <taxon>Actinomycetota</taxon>
        <taxon>Actinomycetes</taxon>
        <taxon>Micromonosporales</taxon>
        <taxon>Micromonosporaceae</taxon>
        <taxon>Catellatospora</taxon>
    </lineage>
</organism>
<accession>A0A8J3K3X6</accession>
<feature type="domain" description="PLL-like beta propeller" evidence="2">
    <location>
        <begin position="179"/>
        <end position="277"/>
    </location>
</feature>
<dbReference type="RefSeq" id="WP_191837911.1">
    <property type="nucleotide sequence ID" value="NZ_BAAALB010000030.1"/>
</dbReference>
<comment type="caution">
    <text evidence="3">The sequence shown here is derived from an EMBL/GenBank/DDBJ whole genome shotgun (WGS) entry which is preliminary data.</text>
</comment>
<protein>
    <recommendedName>
        <fullName evidence="2">PLL-like beta propeller domain-containing protein</fullName>
    </recommendedName>
</protein>
<reference evidence="3 4" key="1">
    <citation type="submission" date="2021-01" db="EMBL/GenBank/DDBJ databases">
        <title>Whole genome shotgun sequence of Catellatospora chokoriensis NBRC 107358.</title>
        <authorList>
            <person name="Komaki H."/>
            <person name="Tamura T."/>
        </authorList>
    </citation>
    <scope>NUCLEOTIDE SEQUENCE [LARGE SCALE GENOMIC DNA]</scope>
    <source>
        <strain evidence="3 4">NBRC 107358</strain>
    </source>
</reference>
<dbReference type="InterPro" id="IPR058502">
    <property type="entry name" value="PLL-like_beta-prop"/>
</dbReference>
<dbReference type="CDD" id="cd22954">
    <property type="entry name" value="PLL_lectin"/>
    <property type="match status" value="1"/>
</dbReference>
<evidence type="ECO:0000259" key="2">
    <source>
        <dbReference type="Pfam" id="PF26607"/>
    </source>
</evidence>
<feature type="chain" id="PRO_5039026833" description="PLL-like beta propeller domain-containing protein" evidence="1">
    <location>
        <begin position="22"/>
        <end position="541"/>
    </location>
</feature>
<dbReference type="SUPFAM" id="SSF89372">
    <property type="entry name" value="Fucose-specific lectin"/>
    <property type="match status" value="2"/>
</dbReference>
<sequence>MNLKRTALSLLTAAMMATGFAAVGVVTTATPALANNCDPSGNGPDEMMSRGRAIARAQSWAANTSMTYDQGLCSDPEGNGAKYRHDCSGLVSMAWGLEGNLVTENFWNPATGAYWSGVTPIALDDLRPGDALVRSGHIELFARWVSYADHNQGAYVYSFNENNERVRNPYTVTPDFYDDEGMFHSGQLGKNTMSEMQGYHAIRYKRITEDEGQWATTYNKDGTLRVFARGDDDTLREWKNPGNTWTSLGGSIVGHPSAAVSPDGNLQVFARGGDGTLRQWSYVTGSGWVNKNISLGGSITGDPVATYFVDNSLQVFARGTDGTLRHWANIPGSGWANSNQNMGGSLAGSPAATTDGENALRVLAVGTDSKLHEWKFVIGSGWSPSNGVVGGTNLVGDVSTTITRDRALQVVARGSDSTVRRFAHLNGSWAVNNENLGGSVLSTPAITTSQDSTVQIVARGTDHALHYKAFVWGSGWSSWINKGGSIIGDPAITNGPTGNLQIYGIGYDGHLDQWHFDYDTGTNWGTADWGGNLYPANGAGN</sequence>
<gene>
    <name evidence="3" type="ORF">Cch02nite_70580</name>
</gene>
<feature type="domain" description="PLL-like beta propeller" evidence="2">
    <location>
        <begin position="282"/>
        <end position="524"/>
    </location>
</feature>
<evidence type="ECO:0000313" key="3">
    <source>
        <dbReference type="EMBL" id="GIF93614.1"/>
    </source>
</evidence>
<dbReference type="Gene3D" id="2.120.10.70">
    <property type="entry name" value="Fucose-specific lectin"/>
    <property type="match status" value="1"/>
</dbReference>
<feature type="signal peptide" evidence="1">
    <location>
        <begin position="1"/>
        <end position="21"/>
    </location>
</feature>
<name>A0A8J3K3X6_9ACTN</name>
<dbReference type="Gene3D" id="3.90.1720.10">
    <property type="entry name" value="endopeptidase domain like (from Nostoc punctiforme)"/>
    <property type="match status" value="1"/>
</dbReference>
<dbReference type="EMBL" id="BONG01000068">
    <property type="protein sequence ID" value="GIF93614.1"/>
    <property type="molecule type" value="Genomic_DNA"/>
</dbReference>
<evidence type="ECO:0000256" key="1">
    <source>
        <dbReference type="SAM" id="SignalP"/>
    </source>
</evidence>
<keyword evidence="1" id="KW-0732">Signal</keyword>
<dbReference type="Proteomes" id="UP000619293">
    <property type="component" value="Unassembled WGS sequence"/>
</dbReference>
<dbReference type="AlphaFoldDB" id="A0A8J3K3X6"/>
<dbReference type="Pfam" id="PF26607">
    <property type="entry name" value="DUF8189"/>
    <property type="match status" value="2"/>
</dbReference>